<dbReference type="Proteomes" id="UP000070444">
    <property type="component" value="Unassembled WGS sequence"/>
</dbReference>
<dbReference type="AlphaFoldDB" id="A0A137NX69"/>
<evidence type="ECO:0008006" key="3">
    <source>
        <dbReference type="Google" id="ProtNLM"/>
    </source>
</evidence>
<sequence length="201" mass="23845">MNAINWNLILQKPEFYEYLPIIDIIQLGFANKLIRERLKSTLFSRFNIAKYFNKEYEGKIDRDLEYNDVITWSNYYDKFLRGIKLNLLSLPHKQFVKHLFYNETTPLSFINLYIEIFPNLTHLEFIMVKVPFESILNIFTSITNLEYLNLHLLGIIKLKNDNYNGSDLIFPSSIKSLKFGNLQLIISKLDNYPNLLNYDNA</sequence>
<keyword evidence="2" id="KW-1185">Reference proteome</keyword>
<dbReference type="EMBL" id="KQ964650">
    <property type="protein sequence ID" value="KXN67239.1"/>
    <property type="molecule type" value="Genomic_DNA"/>
</dbReference>
<gene>
    <name evidence="1" type="ORF">CONCODRAFT_167671</name>
</gene>
<evidence type="ECO:0000313" key="1">
    <source>
        <dbReference type="EMBL" id="KXN67239.1"/>
    </source>
</evidence>
<proteinExistence type="predicted"/>
<organism evidence="1 2">
    <name type="scientific">Conidiobolus coronatus (strain ATCC 28846 / CBS 209.66 / NRRL 28638)</name>
    <name type="common">Delacroixia coronata</name>
    <dbReference type="NCBI Taxonomy" id="796925"/>
    <lineage>
        <taxon>Eukaryota</taxon>
        <taxon>Fungi</taxon>
        <taxon>Fungi incertae sedis</taxon>
        <taxon>Zoopagomycota</taxon>
        <taxon>Entomophthoromycotina</taxon>
        <taxon>Entomophthoromycetes</taxon>
        <taxon>Entomophthorales</taxon>
        <taxon>Ancylistaceae</taxon>
        <taxon>Conidiobolus</taxon>
    </lineage>
</organism>
<evidence type="ECO:0000313" key="2">
    <source>
        <dbReference type="Proteomes" id="UP000070444"/>
    </source>
</evidence>
<accession>A0A137NX69</accession>
<protein>
    <recommendedName>
        <fullName evidence="3">F-box domain-containing protein</fullName>
    </recommendedName>
</protein>
<name>A0A137NX69_CONC2</name>
<reference evidence="1 2" key="1">
    <citation type="journal article" date="2015" name="Genome Biol. Evol.">
        <title>Phylogenomic analyses indicate that early fungi evolved digesting cell walls of algal ancestors of land plants.</title>
        <authorList>
            <person name="Chang Y."/>
            <person name="Wang S."/>
            <person name="Sekimoto S."/>
            <person name="Aerts A.L."/>
            <person name="Choi C."/>
            <person name="Clum A."/>
            <person name="LaButti K.M."/>
            <person name="Lindquist E.A."/>
            <person name="Yee Ngan C."/>
            <person name="Ohm R.A."/>
            <person name="Salamov A.A."/>
            <person name="Grigoriev I.V."/>
            <person name="Spatafora J.W."/>
            <person name="Berbee M.L."/>
        </authorList>
    </citation>
    <scope>NUCLEOTIDE SEQUENCE [LARGE SCALE GENOMIC DNA]</scope>
    <source>
        <strain evidence="1 2">NRRL 28638</strain>
    </source>
</reference>